<dbReference type="KEGG" id="cmr:Cycma_2842"/>
<dbReference type="OrthoDB" id="1494294at2"/>
<sequence>MKAKIKVILTAFIGLLILACSPEEDVELDSRLPVKQPIDPSTQPNELNKELIIYGELEEGNMPSAKNPDQIKITVSISSALITNDNFLFLPFAFDSNDQLKGIYIEVAGAQEHWNAPVELVDPADNSFAVAIGIPSFIQKGDFVVSYSIYDQNNNVSEKQSINVSIVDSENRCGNGQSFPRVNGQDGITVKTYDMGDFPGVVNISYFMYTQKDRMDIRYNGEWVASTSPVLLEGGQAPPFKLCREASPADGFVSSGGSFSIPYDPQISREISIYVSGCLEGGTLWFFDVNCPEGGNPNPPANTVCDNGQLQDVYDPSHENYHIYPKEGDELSTVICDPNTNPDCTVSSVFNAMLQQSNFIAPTPDNSPVEDCKLTWVEILTPTNPVISKINYFENSVTNYTMANQVDNYGFERSHLLHPGKVTRTVELVDGKVVVSTKGEGTGWAASINTFFSKTVWKNVDEDLKEYYNQ</sequence>
<name>G0J1E1_CYCMS</name>
<reference evidence="2" key="1">
    <citation type="submission" date="2011-07" db="EMBL/GenBank/DDBJ databases">
        <title>The complete genome of Cyclobacterium marinum DSM 745.</title>
        <authorList>
            <person name="Lucas S."/>
            <person name="Han J."/>
            <person name="Lapidus A."/>
            <person name="Bruce D."/>
            <person name="Goodwin L."/>
            <person name="Pitluck S."/>
            <person name="Peters L."/>
            <person name="Kyrpides N."/>
            <person name="Mavromatis K."/>
            <person name="Ivanova N."/>
            <person name="Ovchinnikova G."/>
            <person name="Chertkov O."/>
            <person name="Detter J.C."/>
            <person name="Tapia R."/>
            <person name="Han C."/>
            <person name="Land M."/>
            <person name="Hauser L."/>
            <person name="Markowitz V."/>
            <person name="Cheng J.-F."/>
            <person name="Hugenholtz P."/>
            <person name="Woyke T."/>
            <person name="Wu D."/>
            <person name="Tindall B."/>
            <person name="Schuetze A."/>
            <person name="Brambilla E."/>
            <person name="Klenk H.-P."/>
            <person name="Eisen J.A."/>
        </authorList>
    </citation>
    <scope>NUCLEOTIDE SEQUENCE [LARGE SCALE GENOMIC DNA]</scope>
    <source>
        <strain evidence="2">ATCC 25205 / DSM 745 / LMG 13164 / NCIMB 1802</strain>
    </source>
</reference>
<protein>
    <recommendedName>
        <fullName evidence="3">Lipoprotein</fullName>
    </recommendedName>
</protein>
<accession>G0J1E1</accession>
<evidence type="ECO:0000313" key="2">
    <source>
        <dbReference type="Proteomes" id="UP000001635"/>
    </source>
</evidence>
<proteinExistence type="predicted"/>
<dbReference type="EMBL" id="CP002955">
    <property type="protein sequence ID" value="AEL26580.1"/>
    <property type="molecule type" value="Genomic_DNA"/>
</dbReference>
<dbReference type="eggNOG" id="ENOG5033A2J">
    <property type="taxonomic scope" value="Bacteria"/>
</dbReference>
<dbReference type="AlphaFoldDB" id="G0J1E1"/>
<dbReference type="Proteomes" id="UP000001635">
    <property type="component" value="Chromosome"/>
</dbReference>
<dbReference type="RefSeq" id="WP_014020871.1">
    <property type="nucleotide sequence ID" value="NC_015914.1"/>
</dbReference>
<organism evidence="1 2">
    <name type="scientific">Cyclobacterium marinum (strain ATCC 25205 / DSM 745 / LMG 13164 / NCIMB 1802)</name>
    <name type="common">Flectobacillus marinus</name>
    <dbReference type="NCBI Taxonomy" id="880070"/>
    <lineage>
        <taxon>Bacteria</taxon>
        <taxon>Pseudomonadati</taxon>
        <taxon>Bacteroidota</taxon>
        <taxon>Cytophagia</taxon>
        <taxon>Cytophagales</taxon>
        <taxon>Cyclobacteriaceae</taxon>
        <taxon>Cyclobacterium</taxon>
    </lineage>
</organism>
<dbReference type="PROSITE" id="PS51257">
    <property type="entry name" value="PROKAR_LIPOPROTEIN"/>
    <property type="match status" value="1"/>
</dbReference>
<evidence type="ECO:0000313" key="1">
    <source>
        <dbReference type="EMBL" id="AEL26580.1"/>
    </source>
</evidence>
<keyword evidence="2" id="KW-1185">Reference proteome</keyword>
<evidence type="ECO:0008006" key="3">
    <source>
        <dbReference type="Google" id="ProtNLM"/>
    </source>
</evidence>
<gene>
    <name evidence="1" type="ordered locus">Cycma_2842</name>
</gene>
<dbReference type="HOGENOM" id="CLU_581036_0_0_10"/>